<reference evidence="3" key="1">
    <citation type="submission" date="2020-10" db="EMBL/GenBank/DDBJ databases">
        <authorList>
            <person name="Gilroy R."/>
        </authorList>
    </citation>
    <scope>NUCLEOTIDE SEQUENCE</scope>
    <source>
        <strain evidence="3">13361</strain>
    </source>
</reference>
<keyword evidence="1" id="KW-0238">DNA-binding</keyword>
<dbReference type="AlphaFoldDB" id="A0A9D0Z3C0"/>
<name>A0A9D0Z3C0_9FIRM</name>
<dbReference type="Proteomes" id="UP000886796">
    <property type="component" value="Unassembled WGS sequence"/>
</dbReference>
<protein>
    <submittedName>
        <fullName evidence="3">Helix-turn-helix domain-containing protein</fullName>
    </submittedName>
</protein>
<dbReference type="Gene3D" id="1.10.260.40">
    <property type="entry name" value="lambda repressor-like DNA-binding domains"/>
    <property type="match status" value="1"/>
</dbReference>
<dbReference type="EMBL" id="DVFK01000104">
    <property type="protein sequence ID" value="HIQ68322.1"/>
    <property type="molecule type" value="Genomic_DNA"/>
</dbReference>
<gene>
    <name evidence="3" type="ORF">IAB74_07425</name>
</gene>
<sequence>MNIHMGEKIRQLRKEKNISQEVLAQVLGVSFQAVSKWETGAAFPDITLIPAIAAFFGVSTDDLFQYNRLAMEEKITALCMEAAELRVREPEKAEKMLREGLKQYPGNDIILNNLLYTLEVPQRSEEVITICKSLIAATHDDSVKYDAVRILADTYHQTGQQDLVEPTLALIPEIYFTKLEQMAFLLEGEKSRNAARQHLALCFHQMAHMLLILRSHCREDGSDGEKYGHMVRRLLELFQKSVPEFFQEGSLFADAVETVRQAL</sequence>
<evidence type="ECO:0000256" key="1">
    <source>
        <dbReference type="ARBA" id="ARBA00023125"/>
    </source>
</evidence>
<feature type="domain" description="HTH cro/C1-type" evidence="2">
    <location>
        <begin position="9"/>
        <end position="63"/>
    </location>
</feature>
<reference evidence="3" key="2">
    <citation type="journal article" date="2021" name="PeerJ">
        <title>Extensive microbial diversity within the chicken gut microbiome revealed by metagenomics and culture.</title>
        <authorList>
            <person name="Gilroy R."/>
            <person name="Ravi A."/>
            <person name="Getino M."/>
            <person name="Pursley I."/>
            <person name="Horton D.L."/>
            <person name="Alikhan N.F."/>
            <person name="Baker D."/>
            <person name="Gharbi K."/>
            <person name="Hall N."/>
            <person name="Watson M."/>
            <person name="Adriaenssens E.M."/>
            <person name="Foster-Nyarko E."/>
            <person name="Jarju S."/>
            <person name="Secka A."/>
            <person name="Antonio M."/>
            <person name="Oren A."/>
            <person name="Chaudhuri R.R."/>
            <person name="La Ragione R."/>
            <person name="Hildebrand F."/>
            <person name="Pallen M.J."/>
        </authorList>
    </citation>
    <scope>NUCLEOTIDE SEQUENCE</scope>
    <source>
        <strain evidence="3">13361</strain>
    </source>
</reference>
<evidence type="ECO:0000259" key="2">
    <source>
        <dbReference type="PROSITE" id="PS50943"/>
    </source>
</evidence>
<dbReference type="SMART" id="SM00530">
    <property type="entry name" value="HTH_XRE"/>
    <property type="match status" value="1"/>
</dbReference>
<dbReference type="PANTHER" id="PTHR46558:SF11">
    <property type="entry name" value="HTH-TYPE TRANSCRIPTIONAL REGULATOR XRE"/>
    <property type="match status" value="1"/>
</dbReference>
<dbReference type="GO" id="GO:0003677">
    <property type="term" value="F:DNA binding"/>
    <property type="evidence" value="ECO:0007669"/>
    <property type="project" value="UniProtKB-KW"/>
</dbReference>
<dbReference type="InterPro" id="IPR011990">
    <property type="entry name" value="TPR-like_helical_dom_sf"/>
</dbReference>
<dbReference type="CDD" id="cd00093">
    <property type="entry name" value="HTH_XRE"/>
    <property type="match status" value="1"/>
</dbReference>
<dbReference type="Pfam" id="PF01381">
    <property type="entry name" value="HTH_3"/>
    <property type="match status" value="1"/>
</dbReference>
<evidence type="ECO:0000313" key="3">
    <source>
        <dbReference type="EMBL" id="HIQ68322.1"/>
    </source>
</evidence>
<dbReference type="PROSITE" id="PS50943">
    <property type="entry name" value="HTH_CROC1"/>
    <property type="match status" value="1"/>
</dbReference>
<evidence type="ECO:0000313" key="4">
    <source>
        <dbReference type="Proteomes" id="UP000886796"/>
    </source>
</evidence>
<proteinExistence type="predicted"/>
<dbReference type="PANTHER" id="PTHR46558">
    <property type="entry name" value="TRACRIPTIONAL REGULATORY PROTEIN-RELATED-RELATED"/>
    <property type="match status" value="1"/>
</dbReference>
<comment type="caution">
    <text evidence="3">The sequence shown here is derived from an EMBL/GenBank/DDBJ whole genome shotgun (WGS) entry which is preliminary data.</text>
</comment>
<accession>A0A9D0Z3C0</accession>
<dbReference type="SUPFAM" id="SSF47413">
    <property type="entry name" value="lambda repressor-like DNA-binding domains"/>
    <property type="match status" value="1"/>
</dbReference>
<dbReference type="Gene3D" id="1.25.40.10">
    <property type="entry name" value="Tetratricopeptide repeat domain"/>
    <property type="match status" value="1"/>
</dbReference>
<dbReference type="InterPro" id="IPR001387">
    <property type="entry name" value="Cro/C1-type_HTH"/>
</dbReference>
<organism evidence="3 4">
    <name type="scientific">Candidatus Faecousia excrementigallinarum</name>
    <dbReference type="NCBI Taxonomy" id="2840806"/>
    <lineage>
        <taxon>Bacteria</taxon>
        <taxon>Bacillati</taxon>
        <taxon>Bacillota</taxon>
        <taxon>Clostridia</taxon>
        <taxon>Eubacteriales</taxon>
        <taxon>Oscillospiraceae</taxon>
        <taxon>Faecousia</taxon>
    </lineage>
</organism>
<dbReference type="InterPro" id="IPR010982">
    <property type="entry name" value="Lambda_DNA-bd_dom_sf"/>
</dbReference>